<name>A0AAD7GFM3_MYCRO</name>
<accession>A0AAD7GFM3</accession>
<dbReference type="EMBL" id="JARKIE010000051">
    <property type="protein sequence ID" value="KAJ7692622.1"/>
    <property type="molecule type" value="Genomic_DNA"/>
</dbReference>
<comment type="caution">
    <text evidence="2">The sequence shown here is derived from an EMBL/GenBank/DDBJ whole genome shotgun (WGS) entry which is preliminary data.</text>
</comment>
<gene>
    <name evidence="2" type="ORF">B0H17DRAFT_1283326</name>
</gene>
<evidence type="ECO:0000313" key="3">
    <source>
        <dbReference type="Proteomes" id="UP001221757"/>
    </source>
</evidence>
<protein>
    <submittedName>
        <fullName evidence="2">Uncharacterized protein</fullName>
    </submittedName>
</protein>
<proteinExistence type="predicted"/>
<feature type="region of interest" description="Disordered" evidence="1">
    <location>
        <begin position="192"/>
        <end position="219"/>
    </location>
</feature>
<evidence type="ECO:0000256" key="1">
    <source>
        <dbReference type="SAM" id="MobiDB-lite"/>
    </source>
</evidence>
<keyword evidence="3" id="KW-1185">Reference proteome</keyword>
<feature type="region of interest" description="Disordered" evidence="1">
    <location>
        <begin position="127"/>
        <end position="153"/>
    </location>
</feature>
<dbReference type="AlphaFoldDB" id="A0AAD7GFM3"/>
<dbReference type="Proteomes" id="UP001221757">
    <property type="component" value="Unassembled WGS sequence"/>
</dbReference>
<organism evidence="2 3">
    <name type="scientific">Mycena rosella</name>
    <name type="common">Pink bonnet</name>
    <name type="synonym">Agaricus rosellus</name>
    <dbReference type="NCBI Taxonomy" id="1033263"/>
    <lineage>
        <taxon>Eukaryota</taxon>
        <taxon>Fungi</taxon>
        <taxon>Dikarya</taxon>
        <taxon>Basidiomycota</taxon>
        <taxon>Agaricomycotina</taxon>
        <taxon>Agaricomycetes</taxon>
        <taxon>Agaricomycetidae</taxon>
        <taxon>Agaricales</taxon>
        <taxon>Marasmiineae</taxon>
        <taxon>Mycenaceae</taxon>
        <taxon>Mycena</taxon>
    </lineage>
</organism>
<evidence type="ECO:0000313" key="2">
    <source>
        <dbReference type="EMBL" id="KAJ7692622.1"/>
    </source>
</evidence>
<sequence>MGAEKPVFDVVVRRRRDSHPVTALQITIFGAGNWKFVLVKHHLKCGDTENRLDECRELVVTHSAQIWGGGMWTMTGLTPSAKCWRAWWVFAPYNAGTRMSGSIGWRGARADPLGANRVVLVRWGTPRGENGQGTGEGQQWDVPAAWGGVGCRGRGRARNSVDWERTRRNLRKGGNGGLKVRPKRVTLEVQAASPMQSAFQVPKVPRTQSRARPNEGDSG</sequence>
<reference evidence="2" key="1">
    <citation type="submission" date="2023-03" db="EMBL/GenBank/DDBJ databases">
        <title>Massive genome expansion in bonnet fungi (Mycena s.s.) driven by repeated elements and novel gene families across ecological guilds.</title>
        <authorList>
            <consortium name="Lawrence Berkeley National Laboratory"/>
            <person name="Harder C.B."/>
            <person name="Miyauchi S."/>
            <person name="Viragh M."/>
            <person name="Kuo A."/>
            <person name="Thoen E."/>
            <person name="Andreopoulos B."/>
            <person name="Lu D."/>
            <person name="Skrede I."/>
            <person name="Drula E."/>
            <person name="Henrissat B."/>
            <person name="Morin E."/>
            <person name="Kohler A."/>
            <person name="Barry K."/>
            <person name="LaButti K."/>
            <person name="Morin E."/>
            <person name="Salamov A."/>
            <person name="Lipzen A."/>
            <person name="Mereny Z."/>
            <person name="Hegedus B."/>
            <person name="Baldrian P."/>
            <person name="Stursova M."/>
            <person name="Weitz H."/>
            <person name="Taylor A."/>
            <person name="Grigoriev I.V."/>
            <person name="Nagy L.G."/>
            <person name="Martin F."/>
            <person name="Kauserud H."/>
        </authorList>
    </citation>
    <scope>NUCLEOTIDE SEQUENCE</scope>
    <source>
        <strain evidence="2">CBHHK067</strain>
    </source>
</reference>